<evidence type="ECO:0000256" key="6">
    <source>
        <dbReference type="ARBA" id="ARBA00023136"/>
    </source>
</evidence>
<organism evidence="9 10">
    <name type="scientific">Danaus plexippus plexippus</name>
    <dbReference type="NCBI Taxonomy" id="278856"/>
    <lineage>
        <taxon>Eukaryota</taxon>
        <taxon>Metazoa</taxon>
        <taxon>Ecdysozoa</taxon>
        <taxon>Arthropoda</taxon>
        <taxon>Hexapoda</taxon>
        <taxon>Insecta</taxon>
        <taxon>Pterygota</taxon>
        <taxon>Neoptera</taxon>
        <taxon>Endopterygota</taxon>
        <taxon>Lepidoptera</taxon>
        <taxon>Glossata</taxon>
        <taxon>Ditrysia</taxon>
        <taxon>Papilionoidea</taxon>
        <taxon>Nymphalidae</taxon>
        <taxon>Danainae</taxon>
        <taxon>Danaini</taxon>
        <taxon>Danaina</taxon>
        <taxon>Danaus</taxon>
        <taxon>Danaus</taxon>
    </lineage>
</organism>
<dbReference type="PANTHER" id="PTHR21421">
    <property type="entry name" value="GUSTATORY RECEPTOR"/>
    <property type="match status" value="1"/>
</dbReference>
<evidence type="ECO:0000313" key="10">
    <source>
        <dbReference type="Proteomes" id="UP000007151"/>
    </source>
</evidence>
<evidence type="ECO:0000256" key="1">
    <source>
        <dbReference type="ARBA" id="ARBA00004651"/>
    </source>
</evidence>
<reference evidence="9 10" key="1">
    <citation type="journal article" date="2011" name="Cell">
        <title>The monarch butterfly genome yields insights into long-distance migration.</title>
        <authorList>
            <person name="Zhan S."/>
            <person name="Merlin C."/>
            <person name="Boore J.L."/>
            <person name="Reppert S.M."/>
        </authorList>
    </citation>
    <scope>NUCLEOTIDE SEQUENCE [LARGE SCALE GENOMIC DNA]</scope>
    <source>
        <strain evidence="9">F-2</strain>
    </source>
</reference>
<dbReference type="PANTHER" id="PTHR21421:SF29">
    <property type="entry name" value="GUSTATORY RECEPTOR 5A FOR TREHALOSE-RELATED"/>
    <property type="match status" value="1"/>
</dbReference>
<dbReference type="GO" id="GO:0005886">
    <property type="term" value="C:plasma membrane"/>
    <property type="evidence" value="ECO:0007669"/>
    <property type="project" value="UniProtKB-SubCell"/>
</dbReference>
<gene>
    <name evidence="9" type="ORF">KGM_208681</name>
</gene>
<dbReference type="KEGG" id="dpl:KGM_208681"/>
<dbReference type="InParanoid" id="A0A212FL11"/>
<keyword evidence="6" id="KW-0472">Membrane</keyword>
<dbReference type="InterPro" id="IPR009318">
    <property type="entry name" value="Gustatory_rcpt"/>
</dbReference>
<evidence type="ECO:0000313" key="9">
    <source>
        <dbReference type="EMBL" id="OWR54379.1"/>
    </source>
</evidence>
<feature type="chain" id="PRO_5012532834" evidence="8">
    <location>
        <begin position="26"/>
        <end position="146"/>
    </location>
</feature>
<feature type="signal peptide" evidence="8">
    <location>
        <begin position="1"/>
        <end position="25"/>
    </location>
</feature>
<comment type="similarity">
    <text evidence="2">Belongs to the insect chemoreceptor superfamily. Gustatory receptor (GR) family. Gr5a subfamily.</text>
</comment>
<dbReference type="EMBL" id="AGBW02007951">
    <property type="protein sequence ID" value="OWR54379.1"/>
    <property type="molecule type" value="Genomic_DNA"/>
</dbReference>
<name>A0A212FL11_DANPL</name>
<keyword evidence="8" id="KW-0732">Signal</keyword>
<keyword evidence="10" id="KW-1185">Reference proteome</keyword>
<keyword evidence="7 9" id="KW-0675">Receptor</keyword>
<accession>A0A212FL11</accession>
<dbReference type="GO" id="GO:0033041">
    <property type="term" value="F:sweet taste receptor activity"/>
    <property type="evidence" value="ECO:0007669"/>
    <property type="project" value="TreeGrafter"/>
</dbReference>
<evidence type="ECO:0000256" key="5">
    <source>
        <dbReference type="ARBA" id="ARBA00022989"/>
    </source>
</evidence>
<protein>
    <submittedName>
        <fullName evidence="9">Chemosensory receptor 1</fullName>
    </submittedName>
</protein>
<keyword evidence="5" id="KW-1133">Transmembrane helix</keyword>
<evidence type="ECO:0000256" key="4">
    <source>
        <dbReference type="ARBA" id="ARBA00022692"/>
    </source>
</evidence>
<sequence>MTCITMAMFLRVATLWPKLVRHITAVEESDPNYDTSLNRKCNVTCHLPEIFWGRTREDYTRAVKLVRKVDDVQRFLDQVTGDKIALTGLQFFRVTRKLLLNIAGTIVTYELVMFQFDTTTSNELGTPFPSTNLMNNRSFQRSNLTG</sequence>
<comment type="subcellular location">
    <subcellularLocation>
        <location evidence="1">Cell membrane</location>
        <topology evidence="1">Multi-pass membrane protein</topology>
    </subcellularLocation>
</comment>
<evidence type="ECO:0000256" key="2">
    <source>
        <dbReference type="ARBA" id="ARBA00005327"/>
    </source>
</evidence>
<evidence type="ECO:0000256" key="8">
    <source>
        <dbReference type="SAM" id="SignalP"/>
    </source>
</evidence>
<comment type="caution">
    <text evidence="9">The sequence shown here is derived from an EMBL/GenBank/DDBJ whole genome shotgun (WGS) entry which is preliminary data.</text>
</comment>
<evidence type="ECO:0000256" key="7">
    <source>
        <dbReference type="ARBA" id="ARBA00023170"/>
    </source>
</evidence>
<proteinExistence type="inferred from homology"/>
<evidence type="ECO:0000256" key="3">
    <source>
        <dbReference type="ARBA" id="ARBA00022475"/>
    </source>
</evidence>
<keyword evidence="4" id="KW-0812">Transmembrane</keyword>
<dbReference type="Pfam" id="PF06151">
    <property type="entry name" value="Trehalose_recp"/>
    <property type="match status" value="1"/>
</dbReference>
<keyword evidence="3" id="KW-1003">Cell membrane</keyword>
<dbReference type="Proteomes" id="UP000007151">
    <property type="component" value="Unassembled WGS sequence"/>
</dbReference>
<dbReference type="AlphaFoldDB" id="A0A212FL11"/>